<gene>
    <name evidence="6" type="ORF">IAB31_10235</name>
</gene>
<organism evidence="6 7">
    <name type="scientific">Candidatus Choladousia intestinavium</name>
    <dbReference type="NCBI Taxonomy" id="2840727"/>
    <lineage>
        <taxon>Bacteria</taxon>
        <taxon>Bacillati</taxon>
        <taxon>Bacillota</taxon>
        <taxon>Clostridia</taxon>
        <taxon>Lachnospirales</taxon>
        <taxon>Lachnospiraceae</taxon>
        <taxon>Lachnospiraceae incertae sedis</taxon>
        <taxon>Candidatus Choladousia</taxon>
    </lineage>
</organism>
<evidence type="ECO:0000256" key="1">
    <source>
        <dbReference type="ARBA" id="ARBA00018672"/>
    </source>
</evidence>
<dbReference type="SUPFAM" id="SSF52172">
    <property type="entry name" value="CheY-like"/>
    <property type="match status" value="1"/>
</dbReference>
<dbReference type="Pfam" id="PF00072">
    <property type="entry name" value="Response_reg"/>
    <property type="match status" value="1"/>
</dbReference>
<dbReference type="GO" id="GO:0000160">
    <property type="term" value="P:phosphorelay signal transduction system"/>
    <property type="evidence" value="ECO:0007669"/>
    <property type="project" value="InterPro"/>
</dbReference>
<keyword evidence="3" id="KW-0597">Phosphoprotein</keyword>
<protein>
    <recommendedName>
        <fullName evidence="1">Stage 0 sporulation protein A homolog</fullName>
    </recommendedName>
</protein>
<dbReference type="PROSITE" id="PS51832">
    <property type="entry name" value="HD_GYP"/>
    <property type="match status" value="1"/>
</dbReference>
<dbReference type="PANTHER" id="PTHR45228">
    <property type="entry name" value="CYCLIC DI-GMP PHOSPHODIESTERASE TM_0186-RELATED"/>
    <property type="match status" value="1"/>
</dbReference>
<name>A0A9D1AE55_9FIRM</name>
<dbReference type="SMART" id="SM00448">
    <property type="entry name" value="REC"/>
    <property type="match status" value="1"/>
</dbReference>
<dbReference type="Gene3D" id="1.10.3210.10">
    <property type="entry name" value="Hypothetical protein af1432"/>
    <property type="match status" value="1"/>
</dbReference>
<proteinExistence type="predicted"/>
<dbReference type="EMBL" id="DVGK01000115">
    <property type="protein sequence ID" value="HIR14284.1"/>
    <property type="molecule type" value="Genomic_DNA"/>
</dbReference>
<dbReference type="CDD" id="cd00156">
    <property type="entry name" value="REC"/>
    <property type="match status" value="1"/>
</dbReference>
<dbReference type="SMART" id="SM00471">
    <property type="entry name" value="HDc"/>
    <property type="match status" value="1"/>
</dbReference>
<dbReference type="Gene3D" id="3.40.50.2300">
    <property type="match status" value="1"/>
</dbReference>
<evidence type="ECO:0000256" key="3">
    <source>
        <dbReference type="PROSITE-ProRule" id="PRU00169"/>
    </source>
</evidence>
<reference evidence="6" key="1">
    <citation type="submission" date="2020-10" db="EMBL/GenBank/DDBJ databases">
        <authorList>
            <person name="Gilroy R."/>
        </authorList>
    </citation>
    <scope>NUCLEOTIDE SEQUENCE</scope>
    <source>
        <strain evidence="6">ChiSjej4B22-8148</strain>
    </source>
</reference>
<dbReference type="PANTHER" id="PTHR45228:SF4">
    <property type="entry name" value="LIPOPROTEIN"/>
    <property type="match status" value="1"/>
</dbReference>
<evidence type="ECO:0000256" key="2">
    <source>
        <dbReference type="ARBA" id="ARBA00024867"/>
    </source>
</evidence>
<dbReference type="InterPro" id="IPR052020">
    <property type="entry name" value="Cyclic_di-GMP/3'3'-cGAMP_PDE"/>
</dbReference>
<accession>A0A9D1AE55</accession>
<dbReference type="CDD" id="cd00077">
    <property type="entry name" value="HDc"/>
    <property type="match status" value="1"/>
</dbReference>
<dbReference type="Pfam" id="PF13487">
    <property type="entry name" value="HD_5"/>
    <property type="match status" value="1"/>
</dbReference>
<dbReference type="InterPro" id="IPR011006">
    <property type="entry name" value="CheY-like_superfamily"/>
</dbReference>
<dbReference type="PROSITE" id="PS50110">
    <property type="entry name" value="RESPONSE_REGULATORY"/>
    <property type="match status" value="1"/>
</dbReference>
<feature type="modified residue" description="4-aspartylphosphate" evidence="3">
    <location>
        <position position="66"/>
    </location>
</feature>
<dbReference type="InterPro" id="IPR001789">
    <property type="entry name" value="Sig_transdc_resp-reg_receiver"/>
</dbReference>
<evidence type="ECO:0000313" key="7">
    <source>
        <dbReference type="Proteomes" id="UP000886757"/>
    </source>
</evidence>
<feature type="domain" description="HD-GYP" evidence="5">
    <location>
        <begin position="160"/>
        <end position="365"/>
    </location>
</feature>
<sequence>MERDSRIRQAAEMPDTILIVDDDELNRAVLDNIFSSEYSIEEAENGKIGMEKLIDHPEKICAVLLDVVMPVMDGIEVLKKLNERGLTDQIPVFLITAESGDHTLKEAYSLGVMDVILKPVVPYVVQRRINSVIELFRARKRLGNKVAQQQTEIYQQAQQIIELNMGMIEALSTAIEFRSGESGSHVRRIHDITEYMLEHTRLGEGLSQEEIQHIAIAAIMHDVGKIAIPDAILNKPGRLTPEEFEVMKTHTLQGAELLEKIPQMKNHKAFRYAYDIARHHHERWDGRGYPDGLREDEISVWAQIVSLADVYDALISKRVYKEAYQVEEALEMIQTGKCGVFNPRLLECFLQVEKQLRNLYQDMADSGLKQ</sequence>
<dbReference type="InterPro" id="IPR003607">
    <property type="entry name" value="HD/PDEase_dom"/>
</dbReference>
<dbReference type="AlphaFoldDB" id="A0A9D1AE55"/>
<comment type="function">
    <text evidence="2">May play the central regulatory role in sporulation. It may be an element of the effector pathway responsible for the activation of sporulation genes in response to nutritional stress. Spo0A may act in concert with spo0H (a sigma factor) to control the expression of some genes that are critical to the sporulation process.</text>
</comment>
<evidence type="ECO:0000259" key="4">
    <source>
        <dbReference type="PROSITE" id="PS50110"/>
    </source>
</evidence>
<dbReference type="Proteomes" id="UP000886757">
    <property type="component" value="Unassembled WGS sequence"/>
</dbReference>
<evidence type="ECO:0000313" key="6">
    <source>
        <dbReference type="EMBL" id="HIR14284.1"/>
    </source>
</evidence>
<reference evidence="6" key="2">
    <citation type="journal article" date="2021" name="PeerJ">
        <title>Extensive microbial diversity within the chicken gut microbiome revealed by metagenomics and culture.</title>
        <authorList>
            <person name="Gilroy R."/>
            <person name="Ravi A."/>
            <person name="Getino M."/>
            <person name="Pursley I."/>
            <person name="Horton D.L."/>
            <person name="Alikhan N.F."/>
            <person name="Baker D."/>
            <person name="Gharbi K."/>
            <person name="Hall N."/>
            <person name="Watson M."/>
            <person name="Adriaenssens E.M."/>
            <person name="Foster-Nyarko E."/>
            <person name="Jarju S."/>
            <person name="Secka A."/>
            <person name="Antonio M."/>
            <person name="Oren A."/>
            <person name="Chaudhuri R.R."/>
            <person name="La Ragione R."/>
            <person name="Hildebrand F."/>
            <person name="Pallen M.J."/>
        </authorList>
    </citation>
    <scope>NUCLEOTIDE SEQUENCE</scope>
    <source>
        <strain evidence="6">ChiSjej4B22-8148</strain>
    </source>
</reference>
<feature type="domain" description="Response regulatory" evidence="4">
    <location>
        <begin position="16"/>
        <end position="133"/>
    </location>
</feature>
<dbReference type="InterPro" id="IPR037522">
    <property type="entry name" value="HD_GYP_dom"/>
</dbReference>
<evidence type="ECO:0000259" key="5">
    <source>
        <dbReference type="PROSITE" id="PS51832"/>
    </source>
</evidence>
<comment type="caution">
    <text evidence="6">The sequence shown here is derived from an EMBL/GenBank/DDBJ whole genome shotgun (WGS) entry which is preliminary data.</text>
</comment>
<dbReference type="SUPFAM" id="SSF109604">
    <property type="entry name" value="HD-domain/PDEase-like"/>
    <property type="match status" value="1"/>
</dbReference>